<dbReference type="Proteomes" id="UP000283269">
    <property type="component" value="Unassembled WGS sequence"/>
</dbReference>
<comment type="caution">
    <text evidence="2">The sequence shown here is derived from an EMBL/GenBank/DDBJ whole genome shotgun (WGS) entry which is preliminary data.</text>
</comment>
<organism evidence="2 3">
    <name type="scientific">Psilocybe cyanescens</name>
    <dbReference type="NCBI Taxonomy" id="93625"/>
    <lineage>
        <taxon>Eukaryota</taxon>
        <taxon>Fungi</taxon>
        <taxon>Dikarya</taxon>
        <taxon>Basidiomycota</taxon>
        <taxon>Agaricomycotina</taxon>
        <taxon>Agaricomycetes</taxon>
        <taxon>Agaricomycetidae</taxon>
        <taxon>Agaricales</taxon>
        <taxon>Agaricineae</taxon>
        <taxon>Strophariaceae</taxon>
        <taxon>Psilocybe</taxon>
    </lineage>
</organism>
<accession>A0A409X2K8</accession>
<name>A0A409X2K8_PSICY</name>
<dbReference type="InParanoid" id="A0A409X2K8"/>
<dbReference type="OrthoDB" id="2443710at2759"/>
<reference evidence="2 3" key="1">
    <citation type="journal article" date="2018" name="Evol. Lett.">
        <title>Horizontal gene cluster transfer increased hallucinogenic mushroom diversity.</title>
        <authorList>
            <person name="Reynolds H.T."/>
            <person name="Vijayakumar V."/>
            <person name="Gluck-Thaler E."/>
            <person name="Korotkin H.B."/>
            <person name="Matheny P.B."/>
            <person name="Slot J.C."/>
        </authorList>
    </citation>
    <scope>NUCLEOTIDE SEQUENCE [LARGE SCALE GENOMIC DNA]</scope>
    <source>
        <strain evidence="2 3">2631</strain>
    </source>
</reference>
<sequence>MTALRVMWIFASVAFASALLASRQPLSTSAQTEYDVIVPDALDSDASNPVQEVESRVGDAVSGGACALGLRTDEEYQGRGGCWKGYCWAGCNTTFLRGGKEWCYTTKTYSQSYRYVTCKSDSECDKTWKCGGPCALF</sequence>
<gene>
    <name evidence="2" type="ORF">CVT25_010526</name>
</gene>
<dbReference type="EMBL" id="NHYD01002777">
    <property type="protein sequence ID" value="PPQ84984.1"/>
    <property type="molecule type" value="Genomic_DNA"/>
</dbReference>
<keyword evidence="3" id="KW-1185">Reference proteome</keyword>
<proteinExistence type="predicted"/>
<keyword evidence="1" id="KW-0732">Signal</keyword>
<protein>
    <submittedName>
        <fullName evidence="2">Uncharacterized protein</fullName>
    </submittedName>
</protein>
<evidence type="ECO:0000256" key="1">
    <source>
        <dbReference type="SAM" id="SignalP"/>
    </source>
</evidence>
<evidence type="ECO:0000313" key="2">
    <source>
        <dbReference type="EMBL" id="PPQ84984.1"/>
    </source>
</evidence>
<evidence type="ECO:0000313" key="3">
    <source>
        <dbReference type="Proteomes" id="UP000283269"/>
    </source>
</evidence>
<feature type="chain" id="PRO_5019580023" evidence="1">
    <location>
        <begin position="19"/>
        <end position="137"/>
    </location>
</feature>
<feature type="signal peptide" evidence="1">
    <location>
        <begin position="1"/>
        <end position="18"/>
    </location>
</feature>
<dbReference type="AlphaFoldDB" id="A0A409X2K8"/>